<dbReference type="Gene3D" id="3.30.710.10">
    <property type="entry name" value="Potassium Channel Kv1.1, Chain A"/>
    <property type="match status" value="1"/>
</dbReference>
<dbReference type="Gene3D" id="2.60.210.10">
    <property type="entry name" value="Apoptosis, Tumor Necrosis Factor Receptor Associated Protein 2, Chain A"/>
    <property type="match status" value="1"/>
</dbReference>
<organism evidence="3 4">
    <name type="scientific">Neocallimastix californiae</name>
    <dbReference type="NCBI Taxonomy" id="1754190"/>
    <lineage>
        <taxon>Eukaryota</taxon>
        <taxon>Fungi</taxon>
        <taxon>Fungi incertae sedis</taxon>
        <taxon>Chytridiomycota</taxon>
        <taxon>Chytridiomycota incertae sedis</taxon>
        <taxon>Neocallimastigomycetes</taxon>
        <taxon>Neocallimastigales</taxon>
        <taxon>Neocallimastigaceae</taxon>
        <taxon>Neocallimastix</taxon>
    </lineage>
</organism>
<dbReference type="Pfam" id="PF00651">
    <property type="entry name" value="BTB"/>
    <property type="match status" value="1"/>
</dbReference>
<evidence type="ECO:0000313" key="3">
    <source>
        <dbReference type="EMBL" id="ORY82767.1"/>
    </source>
</evidence>
<accession>A0A1Y2FGM0</accession>
<gene>
    <name evidence="3" type="ORF">LY90DRAFT_663939</name>
</gene>
<reference evidence="3 4" key="1">
    <citation type="submission" date="2016-08" db="EMBL/GenBank/DDBJ databases">
        <title>A Parts List for Fungal Cellulosomes Revealed by Comparative Genomics.</title>
        <authorList>
            <consortium name="DOE Joint Genome Institute"/>
            <person name="Haitjema C.H."/>
            <person name="Gilmore S.P."/>
            <person name="Henske J.K."/>
            <person name="Solomon K.V."/>
            <person name="De Groot R."/>
            <person name="Kuo A."/>
            <person name="Mondo S.J."/>
            <person name="Salamov A.A."/>
            <person name="Labutti K."/>
            <person name="Zhao Z."/>
            <person name="Chiniquy J."/>
            <person name="Barry K."/>
            <person name="Brewer H.M."/>
            <person name="Purvine S.O."/>
            <person name="Wright A.T."/>
            <person name="Boxma B."/>
            <person name="Van Alen T."/>
            <person name="Hackstein J.H."/>
            <person name="Baker S.E."/>
            <person name="Grigoriev I.V."/>
            <person name="O'Malley M.A."/>
        </authorList>
    </citation>
    <scope>NUCLEOTIDE SEQUENCE [LARGE SCALE GENOMIC DNA]</scope>
    <source>
        <strain evidence="3 4">G1</strain>
    </source>
</reference>
<dbReference type="Proteomes" id="UP000193920">
    <property type="component" value="Unassembled WGS sequence"/>
</dbReference>
<feature type="domain" description="MATH" evidence="2">
    <location>
        <begin position="6"/>
        <end position="135"/>
    </location>
</feature>
<dbReference type="PANTHER" id="PTHR24413">
    <property type="entry name" value="SPECKLE-TYPE POZ PROTEIN"/>
    <property type="match status" value="1"/>
</dbReference>
<dbReference type="InterPro" id="IPR008974">
    <property type="entry name" value="TRAF-like"/>
</dbReference>
<sequence>MDNLKIVGFLWCINNYSKLPDTEIFSQCFWSSGQSWRLSIYPKGIKDKSDNYLSVFLEAVPSTNFKESVWKTDTFSATFFLRTEPDAPVDIVRRASKSAQEFTSNNPSWGFLRFCELERLYSLMKNDQLVVGITIRSIQSNNNVKSIPKELSSSNQRYNPSIYSSYRENNNFNDKINLHNNSSSLSISNVSSSTSSSSTAITNTQHKSKMNGEMEFDKYLCSPPSSPTLSSKPKFINNNLFDANPMNKYRPSTIELPPAFENEIYLIQIENEVKIFSPHLDRMFRVVKEFESEFNNDKTADVQLIIEGKCIYAHKIILSARSNYFRAMFNSGMCESESSKITITDFRYSTIESLIKFLYSVKTEINDDLNELIDLYRAADKYQLESLMNYIHQSICSRITCQNACSILSEIYCFPRLEKSCLEFIAQHLSTIYSTPDFRNLLSGGYEESLTTLFGMLAIGSNFNS</sequence>
<dbReference type="PROSITE" id="PS50097">
    <property type="entry name" value="BTB"/>
    <property type="match status" value="1"/>
</dbReference>
<dbReference type="AlphaFoldDB" id="A0A1Y2FGM0"/>
<feature type="domain" description="BTB" evidence="1">
    <location>
        <begin position="300"/>
        <end position="367"/>
    </location>
</feature>
<dbReference type="OrthoDB" id="2319901at2759"/>
<dbReference type="EMBL" id="MCOG01000008">
    <property type="protein sequence ID" value="ORY82767.1"/>
    <property type="molecule type" value="Genomic_DNA"/>
</dbReference>
<evidence type="ECO:0000313" key="4">
    <source>
        <dbReference type="Proteomes" id="UP000193920"/>
    </source>
</evidence>
<dbReference type="InterPro" id="IPR011333">
    <property type="entry name" value="SKP1/BTB/POZ_sf"/>
</dbReference>
<keyword evidence="4" id="KW-1185">Reference proteome</keyword>
<dbReference type="SUPFAM" id="SSF49599">
    <property type="entry name" value="TRAF domain-like"/>
    <property type="match status" value="1"/>
</dbReference>
<dbReference type="STRING" id="1754190.A0A1Y2FGM0"/>
<proteinExistence type="predicted"/>
<dbReference type="InterPro" id="IPR000210">
    <property type="entry name" value="BTB/POZ_dom"/>
</dbReference>
<dbReference type="GO" id="GO:0030163">
    <property type="term" value="P:protein catabolic process"/>
    <property type="evidence" value="ECO:0007669"/>
    <property type="project" value="UniProtKB-ARBA"/>
</dbReference>
<comment type="caution">
    <text evidence="3">The sequence shown here is derived from an EMBL/GenBank/DDBJ whole genome shotgun (WGS) entry which is preliminary data.</text>
</comment>
<dbReference type="Pfam" id="PF22486">
    <property type="entry name" value="MATH_2"/>
    <property type="match status" value="1"/>
</dbReference>
<dbReference type="CDD" id="cd00121">
    <property type="entry name" value="MATH"/>
    <property type="match status" value="1"/>
</dbReference>
<name>A0A1Y2FGM0_9FUNG</name>
<dbReference type="SUPFAM" id="SSF54695">
    <property type="entry name" value="POZ domain"/>
    <property type="match status" value="1"/>
</dbReference>
<evidence type="ECO:0000259" key="2">
    <source>
        <dbReference type="PROSITE" id="PS50144"/>
    </source>
</evidence>
<protein>
    <submittedName>
        <fullName evidence="3">BTB-domain-containing protein</fullName>
    </submittedName>
</protein>
<dbReference type="PROSITE" id="PS50144">
    <property type="entry name" value="MATH"/>
    <property type="match status" value="1"/>
</dbReference>
<dbReference type="InterPro" id="IPR002083">
    <property type="entry name" value="MATH/TRAF_dom"/>
</dbReference>
<evidence type="ECO:0000259" key="1">
    <source>
        <dbReference type="PROSITE" id="PS50097"/>
    </source>
</evidence>
<dbReference type="SMART" id="SM00225">
    <property type="entry name" value="BTB"/>
    <property type="match status" value="1"/>
</dbReference>